<keyword evidence="1" id="KW-0235">DNA replication</keyword>
<keyword evidence="2" id="KW-0175">Coiled coil</keyword>
<reference evidence="4 5" key="1">
    <citation type="submission" date="2016-10" db="EMBL/GenBank/DDBJ databases">
        <authorList>
            <person name="de Groot N.N."/>
        </authorList>
    </citation>
    <scope>NUCLEOTIDE SEQUENCE [LARGE SCALE GENOMIC DNA]</scope>
    <source>
        <strain evidence="4 5">AR40</strain>
    </source>
</reference>
<organism evidence="4 5">
    <name type="scientific">Butyrivibrio fibrisolvens</name>
    <dbReference type="NCBI Taxonomy" id="831"/>
    <lineage>
        <taxon>Bacteria</taxon>
        <taxon>Bacillati</taxon>
        <taxon>Bacillota</taxon>
        <taxon>Clostridia</taxon>
        <taxon>Lachnospirales</taxon>
        <taxon>Lachnospiraceae</taxon>
        <taxon>Butyrivibrio</taxon>
    </lineage>
</organism>
<feature type="coiled-coil region" evidence="2">
    <location>
        <begin position="50"/>
        <end position="123"/>
    </location>
</feature>
<evidence type="ECO:0000313" key="5">
    <source>
        <dbReference type="Proteomes" id="UP000182584"/>
    </source>
</evidence>
<evidence type="ECO:0000313" key="6">
    <source>
        <dbReference type="Proteomes" id="UP000245488"/>
    </source>
</evidence>
<evidence type="ECO:0000313" key="4">
    <source>
        <dbReference type="EMBL" id="SES08415.1"/>
    </source>
</evidence>
<dbReference type="eggNOG" id="COG2214">
    <property type="taxonomic scope" value="Bacteria"/>
</dbReference>
<dbReference type="Gene3D" id="1.10.287.110">
    <property type="entry name" value="DnaJ domain"/>
    <property type="match status" value="1"/>
</dbReference>
<evidence type="ECO:0000313" key="3">
    <source>
        <dbReference type="EMBL" id="PWT28207.1"/>
    </source>
</evidence>
<dbReference type="RefSeq" id="WP_022753131.1">
    <property type="nucleotide sequence ID" value="NZ_CM009896.1"/>
</dbReference>
<dbReference type="InterPro" id="IPR036869">
    <property type="entry name" value="J_dom_sf"/>
</dbReference>
<sequence>MDQNRSDELFESTDQSSLEELRRFLFKESCRLKNQESALDDQWLKLEKERTLLKEEIDKAGKKLQEQRAEFEHDRSFFDQKMQILKDGYDKLSNDRKALEIEKKKIMQERIMLQEDLANAEVKLQEQSAGLMNVLFKGADTPLSLKKRYKALMKIFHPDNVKGDDELVQWLNIEYSKLKQEMEDSLGDQASQQ</sequence>
<evidence type="ECO:0000256" key="2">
    <source>
        <dbReference type="SAM" id="Coils"/>
    </source>
</evidence>
<reference evidence="3 6" key="2">
    <citation type="submission" date="2017-09" db="EMBL/GenBank/DDBJ databases">
        <title>High-quality draft genome sequence of Butyrivibrio fibrisolvens INBov1, isolated from cow rumen.</title>
        <authorList>
            <person name="Rodriguez Hernaez J."/>
            <person name="Rivarola M."/>
            <person name="Paniego N."/>
            <person name="Cravero S."/>
            <person name="Ceron Cucchi M."/>
            <person name="Martinez M.C."/>
        </authorList>
    </citation>
    <scope>NUCLEOTIDE SEQUENCE [LARGE SCALE GENOMIC DNA]</scope>
    <source>
        <strain evidence="3 6">INBov1</strain>
    </source>
</reference>
<dbReference type="EMBL" id="NXNG01000001">
    <property type="protein sequence ID" value="PWT28207.1"/>
    <property type="molecule type" value="Genomic_DNA"/>
</dbReference>
<dbReference type="AlphaFoldDB" id="A0A1H9UG50"/>
<name>A0A1H9UG50_BUTFI</name>
<gene>
    <name evidence="3" type="ORF">CPT75_14330</name>
    <name evidence="4" type="ORF">SAMN04487884_11877</name>
</gene>
<dbReference type="GO" id="GO:0006260">
    <property type="term" value="P:DNA replication"/>
    <property type="evidence" value="ECO:0007669"/>
    <property type="project" value="UniProtKB-KW"/>
</dbReference>
<protein>
    <recommendedName>
        <fullName evidence="7">Molecular chaperone DnaJ</fullName>
    </recommendedName>
</protein>
<evidence type="ECO:0008006" key="7">
    <source>
        <dbReference type="Google" id="ProtNLM"/>
    </source>
</evidence>
<dbReference type="OrthoDB" id="2062944at2"/>
<evidence type="ECO:0000256" key="1">
    <source>
        <dbReference type="ARBA" id="ARBA00022705"/>
    </source>
</evidence>
<keyword evidence="6" id="KW-1185">Reference proteome</keyword>
<dbReference type="Proteomes" id="UP000182584">
    <property type="component" value="Unassembled WGS sequence"/>
</dbReference>
<accession>A0A1H9UG50</accession>
<dbReference type="SUPFAM" id="SSF46565">
    <property type="entry name" value="Chaperone J-domain"/>
    <property type="match status" value="1"/>
</dbReference>
<dbReference type="Proteomes" id="UP000245488">
    <property type="component" value="Chromosome"/>
</dbReference>
<dbReference type="EMBL" id="FOGJ01000018">
    <property type="protein sequence ID" value="SES08415.1"/>
    <property type="molecule type" value="Genomic_DNA"/>
</dbReference>
<proteinExistence type="predicted"/>